<reference evidence="1" key="1">
    <citation type="journal article" date="2018" name="Data Brief">
        <title>Genome sequence data from 17 accessions of Ensete ventricosum, a staple food crop for millions in Ethiopia.</title>
        <authorList>
            <person name="Yemataw Z."/>
            <person name="Muzemil S."/>
            <person name="Ambachew D."/>
            <person name="Tripathi L."/>
            <person name="Tesfaye K."/>
            <person name="Chala A."/>
            <person name="Farbos A."/>
            <person name="O'Neill P."/>
            <person name="Moore K."/>
            <person name="Grant M."/>
            <person name="Studholme D.J."/>
        </authorList>
    </citation>
    <scope>NUCLEOTIDE SEQUENCE [LARGE SCALE GENOMIC DNA]</scope>
    <source>
        <tissue evidence="1">Leaf</tissue>
    </source>
</reference>
<dbReference type="AlphaFoldDB" id="A0A444EQV8"/>
<protein>
    <submittedName>
        <fullName evidence="1">Uncharacterized protein</fullName>
    </submittedName>
</protein>
<proteinExistence type="predicted"/>
<dbReference type="EMBL" id="KV875804">
    <property type="protein sequence ID" value="RZR73012.1"/>
    <property type="molecule type" value="Genomic_DNA"/>
</dbReference>
<evidence type="ECO:0000313" key="1">
    <source>
        <dbReference type="EMBL" id="RZR73012.1"/>
    </source>
</evidence>
<gene>
    <name evidence="1" type="ORF">BHM03_00019153</name>
</gene>
<sequence length="112" mass="12138">MDNTTPDVKISASCRPTSAGIEPDLTAVSRPELRFRESRKPPSAKTRVPVGPTDGSRLGATNKKWRFFALVREPRYADPMISERVRSVTTAVADKGTEKGEDGGVNASPPQI</sequence>
<organism evidence="1">
    <name type="scientific">Ensete ventricosum</name>
    <name type="common">Abyssinian banana</name>
    <name type="synonym">Musa ensete</name>
    <dbReference type="NCBI Taxonomy" id="4639"/>
    <lineage>
        <taxon>Eukaryota</taxon>
        <taxon>Viridiplantae</taxon>
        <taxon>Streptophyta</taxon>
        <taxon>Embryophyta</taxon>
        <taxon>Tracheophyta</taxon>
        <taxon>Spermatophyta</taxon>
        <taxon>Magnoliopsida</taxon>
        <taxon>Liliopsida</taxon>
        <taxon>Zingiberales</taxon>
        <taxon>Musaceae</taxon>
        <taxon>Ensete</taxon>
    </lineage>
</organism>
<name>A0A444EQV8_ENSVE</name>
<accession>A0A444EQV8</accession>
<dbReference type="Proteomes" id="UP000290560">
    <property type="component" value="Unassembled WGS sequence"/>
</dbReference>